<dbReference type="Proteomes" id="UP000270411">
    <property type="component" value="Chromosome 1"/>
</dbReference>
<evidence type="ECO:0000313" key="2">
    <source>
        <dbReference type="Proteomes" id="UP000270411"/>
    </source>
</evidence>
<proteinExistence type="predicted"/>
<dbReference type="PANTHER" id="PTHR17985:SF8">
    <property type="entry name" value="TRANSPORT AND GOLGI ORGANIZATION PROTEIN 2 HOMOLOG"/>
    <property type="match status" value="1"/>
</dbReference>
<name>A0A3G8H2S3_9BURK</name>
<dbReference type="OrthoDB" id="4380123at2"/>
<evidence type="ECO:0008006" key="3">
    <source>
        <dbReference type="Google" id="ProtNLM"/>
    </source>
</evidence>
<dbReference type="AlphaFoldDB" id="A0A3G8H2S3"/>
<evidence type="ECO:0000313" key="1">
    <source>
        <dbReference type="EMBL" id="AZG14575.1"/>
    </source>
</evidence>
<dbReference type="KEGG" id="cpau:EHF44_14655"/>
<protein>
    <recommendedName>
        <fullName evidence="3">NRDE family protein</fullName>
    </recommendedName>
</protein>
<dbReference type="InterPro" id="IPR008551">
    <property type="entry name" value="TANGO2"/>
</dbReference>
<dbReference type="RefSeq" id="WP_124684332.1">
    <property type="nucleotide sequence ID" value="NZ_CP033969.1"/>
</dbReference>
<gene>
    <name evidence="1" type="ORF">EHF44_14655</name>
</gene>
<organism evidence="1 2">
    <name type="scientific">Cupriavidus pauculus</name>
    <dbReference type="NCBI Taxonomy" id="82633"/>
    <lineage>
        <taxon>Bacteria</taxon>
        <taxon>Pseudomonadati</taxon>
        <taxon>Pseudomonadota</taxon>
        <taxon>Betaproteobacteria</taxon>
        <taxon>Burkholderiales</taxon>
        <taxon>Burkholderiaceae</taxon>
        <taxon>Cupriavidus</taxon>
    </lineage>
</organism>
<sequence>MCLILVAWQSHPDYALVVAGNRDEFYARPAAPAHWWHDAPEVLGGRDLAEVIGDAGTWMGIANAASPEWPDDSRARFAALTNFRAPSEKRTDARSRGELVSHFLRGGQGPADYLQDLARAHGAYNGFNLLASDLHDLWWYSNRSKSGQPQRLKPGLYGLSNALLDTPWPKVRSRVGALCEVLAADRGQFGSSPDPYLQMLADEKQAPDWELPSTGVAPEWEKLLSSAFIRSPSYGTRASTVLRVRHDGRFDFVERSFDADGQTGEVSYQGRLNVTRDTGTVPAPR</sequence>
<accession>A0A3G8H2S3</accession>
<dbReference type="Pfam" id="PF05742">
    <property type="entry name" value="TANGO2"/>
    <property type="match status" value="1"/>
</dbReference>
<reference evidence="2" key="1">
    <citation type="submission" date="2018-11" db="EMBL/GenBank/DDBJ databases">
        <title>FDA dAtabase for Regulatory Grade micrObial Sequences (FDA-ARGOS): Supporting development and validation of Infectious Disease Dx tests.</title>
        <authorList>
            <person name="Goldberg B."/>
            <person name="Campos J."/>
            <person name="Tallon L."/>
            <person name="Sadzewicz L."/>
            <person name="Zhao X."/>
            <person name="Vavikolanu K."/>
            <person name="Mehta A."/>
            <person name="Aluvathingal J."/>
            <person name="Nadendla S."/>
            <person name="Geyer C."/>
            <person name="Nandy P."/>
            <person name="Yan Y."/>
            <person name="Sichtig H."/>
        </authorList>
    </citation>
    <scope>NUCLEOTIDE SEQUENCE [LARGE SCALE GENOMIC DNA]</scope>
    <source>
        <strain evidence="2">FDAARGOS_614</strain>
    </source>
</reference>
<dbReference type="EMBL" id="CP033969">
    <property type="protein sequence ID" value="AZG14575.1"/>
    <property type="molecule type" value="Genomic_DNA"/>
</dbReference>
<dbReference type="PANTHER" id="PTHR17985">
    <property type="entry name" value="SER/THR-RICH PROTEIN T10 IN DGCR REGION"/>
    <property type="match status" value="1"/>
</dbReference>